<name>A0A7J8EEL4_MOLMO</name>
<reference evidence="1 2" key="1">
    <citation type="journal article" date="2020" name="Nature">
        <title>Six reference-quality genomes reveal evolution of bat adaptations.</title>
        <authorList>
            <person name="Jebb D."/>
            <person name="Huang Z."/>
            <person name="Pippel M."/>
            <person name="Hughes G.M."/>
            <person name="Lavrichenko K."/>
            <person name="Devanna P."/>
            <person name="Winkler S."/>
            <person name="Jermiin L.S."/>
            <person name="Skirmuntt E.C."/>
            <person name="Katzourakis A."/>
            <person name="Burkitt-Gray L."/>
            <person name="Ray D.A."/>
            <person name="Sullivan K.A.M."/>
            <person name="Roscito J.G."/>
            <person name="Kirilenko B.M."/>
            <person name="Davalos L.M."/>
            <person name="Corthals A.P."/>
            <person name="Power M.L."/>
            <person name="Jones G."/>
            <person name="Ransome R.D."/>
            <person name="Dechmann D.K.N."/>
            <person name="Locatelli A.G."/>
            <person name="Puechmaille S.J."/>
            <person name="Fedrigo O."/>
            <person name="Jarvis E.D."/>
            <person name="Hiller M."/>
            <person name="Vernes S.C."/>
            <person name="Myers E.W."/>
            <person name="Teeling E.C."/>
        </authorList>
    </citation>
    <scope>NUCLEOTIDE SEQUENCE [LARGE SCALE GENOMIC DNA]</scope>
    <source>
        <strain evidence="1">MMolMol1</strain>
        <tissue evidence="1">Muscle</tissue>
    </source>
</reference>
<sequence length="143" mass="16073">MFGELHAVRFKAKLSLSFKAFWLCPTPYSKMHFSCWSSKWYLPDEEHHPASLGSLPLSALIWSLVSVLIFSTSLWGPQQKAWALLQESLAQGIACPRPQELLGEDKSGWTPTGSGQRWHLLSLGSLTLKALLWAQFKGTRLDC</sequence>
<dbReference type="InParanoid" id="A0A7J8EEL4"/>
<keyword evidence="2" id="KW-1185">Reference proteome</keyword>
<accession>A0A7J8EEL4</accession>
<organism evidence="1 2">
    <name type="scientific">Molossus molossus</name>
    <name type="common">Pallas' mastiff bat</name>
    <name type="synonym">Vespertilio molossus</name>
    <dbReference type="NCBI Taxonomy" id="27622"/>
    <lineage>
        <taxon>Eukaryota</taxon>
        <taxon>Metazoa</taxon>
        <taxon>Chordata</taxon>
        <taxon>Craniata</taxon>
        <taxon>Vertebrata</taxon>
        <taxon>Euteleostomi</taxon>
        <taxon>Mammalia</taxon>
        <taxon>Eutheria</taxon>
        <taxon>Laurasiatheria</taxon>
        <taxon>Chiroptera</taxon>
        <taxon>Yangochiroptera</taxon>
        <taxon>Molossidae</taxon>
        <taxon>Molossus</taxon>
    </lineage>
</organism>
<dbReference type="Proteomes" id="UP000550707">
    <property type="component" value="Unassembled WGS sequence"/>
</dbReference>
<proteinExistence type="predicted"/>
<evidence type="ECO:0000313" key="2">
    <source>
        <dbReference type="Proteomes" id="UP000550707"/>
    </source>
</evidence>
<protein>
    <submittedName>
        <fullName evidence="1">Uncharacterized protein</fullName>
    </submittedName>
</protein>
<dbReference type="AlphaFoldDB" id="A0A7J8EEL4"/>
<dbReference type="EMBL" id="JACASF010000014">
    <property type="protein sequence ID" value="KAF6433786.1"/>
    <property type="molecule type" value="Genomic_DNA"/>
</dbReference>
<gene>
    <name evidence="1" type="ORF">HJG59_008849</name>
</gene>
<evidence type="ECO:0000313" key="1">
    <source>
        <dbReference type="EMBL" id="KAF6433786.1"/>
    </source>
</evidence>
<comment type="caution">
    <text evidence="1">The sequence shown here is derived from an EMBL/GenBank/DDBJ whole genome shotgun (WGS) entry which is preliminary data.</text>
</comment>